<sequence>MDQDGYAQITGRIEDMVIRGGENIYPREVEEFLCTHPDIVDAQVIGGPSEKYGEELMAWLRLRDGAPALTAEVILEFADGKISRHKIPRYVHVVDEFPMTVTGKVRKVEMREEALKLLDLERCEHQSFVYKWKCVRSNCTNSDHCAPGARHDDHRRTGQHLGTDRAGGASPGTARHEPGSS</sequence>
<dbReference type="KEGG" id="kvr:CIB50_0000777"/>
<dbReference type="PANTHER" id="PTHR43201:SF5">
    <property type="entry name" value="MEDIUM-CHAIN ACYL-COA LIGASE ACSF2, MITOCHONDRIAL"/>
    <property type="match status" value="1"/>
</dbReference>
<dbReference type="InterPro" id="IPR025110">
    <property type="entry name" value="AMP-bd_C"/>
</dbReference>
<dbReference type="AlphaFoldDB" id="A0A7D7Q2Q0"/>
<dbReference type="SUPFAM" id="SSF56801">
    <property type="entry name" value="Acetyl-CoA synthetase-like"/>
    <property type="match status" value="1"/>
</dbReference>
<dbReference type="GO" id="GO:0006631">
    <property type="term" value="P:fatty acid metabolic process"/>
    <property type="evidence" value="ECO:0007669"/>
    <property type="project" value="TreeGrafter"/>
</dbReference>
<keyword evidence="6" id="KW-1185">Reference proteome</keyword>
<dbReference type="Gene3D" id="3.30.300.30">
    <property type="match status" value="1"/>
</dbReference>
<feature type="region of interest" description="Disordered" evidence="3">
    <location>
        <begin position="144"/>
        <end position="181"/>
    </location>
</feature>
<accession>A0A7D7Q2Q0</accession>
<comment type="similarity">
    <text evidence="1">Belongs to the ATP-dependent AMP-binding enzyme family.</text>
</comment>
<keyword evidence="2 5" id="KW-0436">Ligase</keyword>
<dbReference type="PANTHER" id="PTHR43201">
    <property type="entry name" value="ACYL-COA SYNTHETASE"/>
    <property type="match status" value="1"/>
</dbReference>
<organism evidence="5 6">
    <name type="scientific">Kocuria varians</name>
    <name type="common">Micrococcus varians</name>
    <dbReference type="NCBI Taxonomy" id="1272"/>
    <lineage>
        <taxon>Bacteria</taxon>
        <taxon>Bacillati</taxon>
        <taxon>Actinomycetota</taxon>
        <taxon>Actinomycetes</taxon>
        <taxon>Micrococcales</taxon>
        <taxon>Micrococcaceae</taxon>
        <taxon>Kocuria</taxon>
    </lineage>
</organism>
<dbReference type="Proteomes" id="UP000216825">
    <property type="component" value="Chromosome"/>
</dbReference>
<reference evidence="5" key="1">
    <citation type="submission" date="2017-08" db="EMBL/GenBank/DDBJ databases">
        <authorList>
            <person name="Minaev M."/>
            <person name="Kurbakov K.A."/>
            <person name="Solodovnikova G.I."/>
            <person name="Kuznetsova O.A."/>
            <person name="Lisitsyn A.B."/>
        </authorList>
    </citation>
    <scope>NUCLEOTIDE SEQUENCE</scope>
    <source>
        <strain evidence="5">80</strain>
    </source>
</reference>
<protein>
    <submittedName>
        <fullName evidence="5">Short-chain-fatty-acid--CoA ligase</fullName>
        <ecNumber evidence="5">6.2.1.-</ecNumber>
    </submittedName>
</protein>
<evidence type="ECO:0000313" key="6">
    <source>
        <dbReference type="Proteomes" id="UP000216825"/>
    </source>
</evidence>
<reference evidence="5" key="2">
    <citation type="submission" date="2020-07" db="EMBL/GenBank/DDBJ databases">
        <title>Genome of starter culture bacteria Kocuria salsicia reveals its technological properties and safety for usage in meat industry.</title>
        <authorList>
            <person name="Michael M."/>
            <person name="Konstantin K."/>
            <person name="Evgenii K."/>
            <person name="Galina S."/>
            <person name="Oksana K."/>
            <person name="Andrei L."/>
        </authorList>
    </citation>
    <scope>NUCLEOTIDE SEQUENCE [LARGE SCALE GENOMIC DNA]</scope>
    <source>
        <strain evidence="5">80</strain>
    </source>
</reference>
<gene>
    <name evidence="5" type="primary">fadK</name>
    <name evidence="5" type="ORF">CIB50_0000777</name>
</gene>
<evidence type="ECO:0000259" key="4">
    <source>
        <dbReference type="Pfam" id="PF13193"/>
    </source>
</evidence>
<feature type="domain" description="AMP-binding enzyme C-terminal" evidence="4">
    <location>
        <begin position="28"/>
        <end position="104"/>
    </location>
</feature>
<name>A0A7D7Q2Q0_KOCVA</name>
<dbReference type="EC" id="6.2.1.-" evidence="5"/>
<dbReference type="Pfam" id="PF13193">
    <property type="entry name" value="AMP-binding_C"/>
    <property type="match status" value="1"/>
</dbReference>
<dbReference type="InterPro" id="IPR045851">
    <property type="entry name" value="AMP-bd_C_sf"/>
</dbReference>
<evidence type="ECO:0000256" key="2">
    <source>
        <dbReference type="ARBA" id="ARBA00022598"/>
    </source>
</evidence>
<evidence type="ECO:0000256" key="1">
    <source>
        <dbReference type="ARBA" id="ARBA00006432"/>
    </source>
</evidence>
<dbReference type="EMBL" id="CP059343">
    <property type="protein sequence ID" value="QMS56077.1"/>
    <property type="molecule type" value="Genomic_DNA"/>
</dbReference>
<dbReference type="GO" id="GO:0031956">
    <property type="term" value="F:medium-chain fatty acid-CoA ligase activity"/>
    <property type="evidence" value="ECO:0007669"/>
    <property type="project" value="TreeGrafter"/>
</dbReference>
<dbReference type="FunFam" id="3.30.300.30:FF:000008">
    <property type="entry name" value="2,3-dihydroxybenzoate-AMP ligase"/>
    <property type="match status" value="1"/>
</dbReference>
<evidence type="ECO:0000256" key="3">
    <source>
        <dbReference type="SAM" id="MobiDB-lite"/>
    </source>
</evidence>
<evidence type="ECO:0000313" key="5">
    <source>
        <dbReference type="EMBL" id="QMS56077.1"/>
    </source>
</evidence>
<proteinExistence type="inferred from homology"/>